<organism evidence="1 2">
    <name type="scientific">Endobacter medicaginis</name>
    <dbReference type="NCBI Taxonomy" id="1181271"/>
    <lineage>
        <taxon>Bacteria</taxon>
        <taxon>Pseudomonadati</taxon>
        <taxon>Pseudomonadota</taxon>
        <taxon>Alphaproteobacteria</taxon>
        <taxon>Acetobacterales</taxon>
        <taxon>Acetobacteraceae</taxon>
        <taxon>Endobacter</taxon>
    </lineage>
</organism>
<dbReference type="SUPFAM" id="SSF47616">
    <property type="entry name" value="GST C-terminal domain-like"/>
    <property type="match status" value="1"/>
</dbReference>
<dbReference type="AlphaFoldDB" id="A0A850NU33"/>
<name>A0A850NU33_9PROT</name>
<keyword evidence="1" id="KW-0808">Transferase</keyword>
<gene>
    <name evidence="1" type="ORF">HUK83_13200</name>
</gene>
<evidence type="ECO:0000313" key="2">
    <source>
        <dbReference type="Proteomes" id="UP000565205"/>
    </source>
</evidence>
<dbReference type="Proteomes" id="UP000565205">
    <property type="component" value="Unassembled WGS sequence"/>
</dbReference>
<sequence length="54" mass="5843">MLLCLADSCTIADISAWSWLDRADRVFKGTADPLAPFPNLRRLMAAIDAHPSAG</sequence>
<comment type="caution">
    <text evidence="1">The sequence shown here is derived from an EMBL/GenBank/DDBJ whole genome shotgun (WGS) entry which is preliminary data.</text>
</comment>
<dbReference type="InterPro" id="IPR036282">
    <property type="entry name" value="Glutathione-S-Trfase_C_sf"/>
</dbReference>
<dbReference type="Pfam" id="PF13410">
    <property type="entry name" value="GST_C_2"/>
    <property type="match status" value="1"/>
</dbReference>
<protein>
    <submittedName>
        <fullName evidence="1">Glutathione S-transferase family protein</fullName>
    </submittedName>
</protein>
<evidence type="ECO:0000313" key="1">
    <source>
        <dbReference type="EMBL" id="NVN31286.1"/>
    </source>
</evidence>
<accession>A0A850NU33</accession>
<proteinExistence type="predicted"/>
<reference evidence="1 2" key="1">
    <citation type="submission" date="2020-06" db="EMBL/GenBank/DDBJ databases">
        <title>Description of novel acetic acid bacteria.</title>
        <authorList>
            <person name="Sombolestani A."/>
        </authorList>
    </citation>
    <scope>NUCLEOTIDE SEQUENCE [LARGE SCALE GENOMIC DNA]</scope>
    <source>
        <strain evidence="1 2">LMG 26838</strain>
    </source>
</reference>
<dbReference type="GO" id="GO:0016740">
    <property type="term" value="F:transferase activity"/>
    <property type="evidence" value="ECO:0007669"/>
    <property type="project" value="UniProtKB-KW"/>
</dbReference>
<dbReference type="Gene3D" id="1.20.1050.10">
    <property type="match status" value="1"/>
</dbReference>
<dbReference type="EMBL" id="JABXXQ010000332">
    <property type="protein sequence ID" value="NVN31286.1"/>
    <property type="molecule type" value="Genomic_DNA"/>
</dbReference>